<dbReference type="EMBL" id="CAJNOI010000140">
    <property type="protein sequence ID" value="CAF1119837.1"/>
    <property type="molecule type" value="Genomic_DNA"/>
</dbReference>
<dbReference type="Proteomes" id="UP000663877">
    <property type="component" value="Unassembled WGS sequence"/>
</dbReference>
<protein>
    <recommendedName>
        <fullName evidence="4">Glycosyltransferase family 1 protein</fullName>
    </recommendedName>
</protein>
<evidence type="ECO:0000313" key="1">
    <source>
        <dbReference type="EMBL" id="CAF1027130.1"/>
    </source>
</evidence>
<keyword evidence="3" id="KW-1185">Reference proteome</keyword>
<name>A0A814ITV2_9BILA</name>
<evidence type="ECO:0000313" key="2">
    <source>
        <dbReference type="EMBL" id="CAF1119837.1"/>
    </source>
</evidence>
<sequence>MAIISSVSHHGEVWHSYLYAAVIRCQWHVSLFTATLRRNIQEENGLSYATRSWSRLPLYKQQRHVNELFNSTSTICSYQIIAIGTLGLLELRRILNVLVKDCDRRTAYIVLVQMHDAATALRSIEKVVNKFSSQLSRRRIEVRLLALAFHVKEYAERYQKLPLRVDVWVPIFPLDLPVHDENDEHHKYFDFVIQGQVDTQRRNYSGFFTQVQRQSKALDRHRITFSIVGRSSDCKNFRYVRSPQIRVFIGPQYMPANLFFGLIHQAVGIIPLFRGDTYYKSKQSSSIRTSVLTRTPLLASQRLLKTHKYIPKEAVWFKQDNETDLGAVLRIITSYPSDVAFRKALFMRRQELDRLAEEWYINNERTLREYARLLEQSTKQ</sequence>
<dbReference type="AlphaFoldDB" id="A0A814ITV2"/>
<reference evidence="1" key="1">
    <citation type="submission" date="2021-02" db="EMBL/GenBank/DDBJ databases">
        <authorList>
            <person name="Nowell W R."/>
        </authorList>
    </citation>
    <scope>NUCLEOTIDE SEQUENCE</scope>
</reference>
<dbReference type="EMBL" id="CAJNOM010000091">
    <property type="protein sequence ID" value="CAF1027130.1"/>
    <property type="molecule type" value="Genomic_DNA"/>
</dbReference>
<dbReference type="Proteomes" id="UP000663832">
    <property type="component" value="Unassembled WGS sequence"/>
</dbReference>
<proteinExistence type="predicted"/>
<accession>A0A814ITV2</accession>
<evidence type="ECO:0008006" key="4">
    <source>
        <dbReference type="Google" id="ProtNLM"/>
    </source>
</evidence>
<dbReference type="OrthoDB" id="549336at2759"/>
<evidence type="ECO:0000313" key="3">
    <source>
        <dbReference type="Proteomes" id="UP000663832"/>
    </source>
</evidence>
<gene>
    <name evidence="2" type="ORF">BJG266_LOCUS22394</name>
    <name evidence="1" type="ORF">QVE165_LOCUS16331</name>
</gene>
<comment type="caution">
    <text evidence="1">The sequence shown here is derived from an EMBL/GenBank/DDBJ whole genome shotgun (WGS) entry which is preliminary data.</text>
</comment>
<organism evidence="1 3">
    <name type="scientific">Adineta steineri</name>
    <dbReference type="NCBI Taxonomy" id="433720"/>
    <lineage>
        <taxon>Eukaryota</taxon>
        <taxon>Metazoa</taxon>
        <taxon>Spiralia</taxon>
        <taxon>Gnathifera</taxon>
        <taxon>Rotifera</taxon>
        <taxon>Eurotatoria</taxon>
        <taxon>Bdelloidea</taxon>
        <taxon>Adinetida</taxon>
        <taxon>Adinetidae</taxon>
        <taxon>Adineta</taxon>
    </lineage>
</organism>